<feature type="signal peptide" evidence="1">
    <location>
        <begin position="1"/>
        <end position="20"/>
    </location>
</feature>
<dbReference type="InterPro" id="IPR013783">
    <property type="entry name" value="Ig-like_fold"/>
</dbReference>
<dbReference type="SUPFAM" id="SSF49299">
    <property type="entry name" value="PKD domain"/>
    <property type="match status" value="1"/>
</dbReference>
<evidence type="ECO:0000313" key="3">
    <source>
        <dbReference type="Proteomes" id="UP001207440"/>
    </source>
</evidence>
<keyword evidence="1" id="KW-0732">Signal</keyword>
<dbReference type="Gene3D" id="2.60.40.10">
    <property type="entry name" value="Immunoglobulins"/>
    <property type="match status" value="1"/>
</dbReference>
<dbReference type="InterPro" id="IPR013320">
    <property type="entry name" value="ConA-like_dom_sf"/>
</dbReference>
<sequence length="1410" mass="158371">MLRYLFALFLLLVGTLKAQTDEVPTFYKEMQKHRPNVFVVDSLYDIYRANTSLDFDAETLEEIKRMKASNPNKVEKSPWLSNARQENSPIKKEFRSEYEKKYLEWRREIQPYINEEGYIDYPSAQERNQTFSQRPKTPFLKKVLRSLGLASSGTSSNIYDSSETPYHATFSGWHYYGPVQLLSNTGQNNVVSQANVRAFAQSPTNPNHTVCAVESGTVYISHDKGKMWHLATKGYDIREVTALSFSASDEKVIFVGGAHGLYISRDGGVTWTILTNFNNLTRYAGIGNNVSKIISVATDGNAVNDNVLMATNRGIVKLKQTGSGSSVSYQYEVKLPLCVTDIVKRPNSDNEFYAVAYDAATNFMYFYKSTDGGETWVKKGTEGKGWYEPAKKMANVWGARLAITPADDQVVYAYIIANQTSRDNGHWGVYRSNDAGENWTLPNPNGPGAGTRGYNNSNNINLATFPFQPTGSYTQGFYNCAIIASPTNANTIIVGGLNAYISRDGGQTFKYFGGYWGPKSLHADMQTFYQQTNADGSTDTWLTTDGGINYSTDFFEAMDEVRTFGLGGDYWGFDLGEYNTNMGGGMYHNGDSYHVSTYGKGVFKHLGGGESSTGYVLPGNDERHFFFSDFSGIIASPEVNTSYSPAYKLDPIPSEPYAGRGLPYYTQRDHNGNMYYFTQTKEEKVLGKFKLQVYNYKDNKVYLLKEMTTSKDTAPQQYMVSFSNPLYQYLIVNNKLYASTDGGKNWEEKTTPFANNMSLAIVDNDPKTIYVLRTYTTGNNVLKVSNDGGSTFQNIDNPNTNRNYKHILNVRGTDVIFLFGNNQSKVHYYIDGTWKEYSEDLPFNLNILEPKIQYRTGEFFMATSGSGIWTRKLPDDVLAKMNVVKINIESPKKTTVVKDFTFEVSNISLYYGKTIVSRQWEFPGAAQVNNAETDKPSVVYNKYGKFGVKLTLTDSEGQNYTQTFPDFFTVYPYCACDAPNVMKELIGNISVWVDADRTNMQNQTVTDRITGEVYSLVNTAGMSLEKTPDLHNGKPVLSFKANNSYIDLGKTYEGKTFFVVSKLNPNANNAFNFLLGDNGSADFHSNGRLGSIFSSAYMSDRQRFNSANNGRTQINGINRNFFNTNFYTDKLSVYAMRVADGKTGARVRYISKDRNFSDRTWRGEVAEVIVFDKSLTDEEMTQVNEYLMTKYALKTEVQDLPSSIPGLIARINADGADLNNKVVLDYVAKSAYDMLNPVAFEIKTSGKNNQKVINIKPDYSNAHLQLNTTYEGKTFFVVSKLHADTKSNFSFLLGSDATDFHSGGRLGPILSSSAMRDSELFFPLDDGLTMINNRPVSYFSTNFNTSQLTLYTLRVANGKPAAKVSKVSKDRNDIRRVWQGEIGEVLIYDRQLSDEEVQQINAYLMQKFGL</sequence>
<dbReference type="SUPFAM" id="SSF50939">
    <property type="entry name" value="Sialidases"/>
    <property type="match status" value="1"/>
</dbReference>
<dbReference type="Gene3D" id="2.130.10.10">
    <property type="entry name" value="YVTN repeat-like/Quinoprotein amine dehydrogenase"/>
    <property type="match status" value="3"/>
</dbReference>
<dbReference type="InterPro" id="IPR035986">
    <property type="entry name" value="PKD_dom_sf"/>
</dbReference>
<dbReference type="GO" id="GO:0005975">
    <property type="term" value="P:carbohydrate metabolic process"/>
    <property type="evidence" value="ECO:0007669"/>
    <property type="project" value="UniProtKB-ARBA"/>
</dbReference>
<name>A0AAP3AK24_RIEAN</name>
<comment type="caution">
    <text evidence="2">The sequence shown here is derived from an EMBL/GenBank/DDBJ whole genome shotgun (WGS) entry which is preliminary data.</text>
</comment>
<evidence type="ECO:0000313" key="2">
    <source>
        <dbReference type="EMBL" id="MCW0523333.1"/>
    </source>
</evidence>
<evidence type="ECO:0000256" key="1">
    <source>
        <dbReference type="SAM" id="SignalP"/>
    </source>
</evidence>
<dbReference type="InterPro" id="IPR015943">
    <property type="entry name" value="WD40/YVTN_repeat-like_dom_sf"/>
</dbReference>
<dbReference type="RefSeq" id="WP_214193756.1">
    <property type="nucleotide sequence ID" value="NZ_CP081925.1"/>
</dbReference>
<gene>
    <name evidence="2" type="ORF">OKE68_03235</name>
</gene>
<proteinExistence type="predicted"/>
<reference evidence="2" key="1">
    <citation type="submission" date="2022-10" db="EMBL/GenBank/DDBJ databases">
        <title>Sifting through the core-genome to identify putative cross-protective antigens against Riemerella anatipestifer.</title>
        <authorList>
            <person name="Zheng X."/>
            <person name="Zhang W."/>
        </authorList>
    </citation>
    <scope>NUCLEOTIDE SEQUENCE</scope>
    <source>
        <strain evidence="2">ZWRA178</strain>
    </source>
</reference>
<dbReference type="Proteomes" id="UP001207440">
    <property type="component" value="Unassembled WGS sequence"/>
</dbReference>
<dbReference type="EMBL" id="JAOZYT010000013">
    <property type="protein sequence ID" value="MCW0523333.1"/>
    <property type="molecule type" value="Genomic_DNA"/>
</dbReference>
<dbReference type="InterPro" id="IPR036278">
    <property type="entry name" value="Sialidase_sf"/>
</dbReference>
<dbReference type="CDD" id="cd15482">
    <property type="entry name" value="Sialidase_non-viral"/>
    <property type="match status" value="1"/>
</dbReference>
<protein>
    <recommendedName>
        <fullName evidence="4">PKD domain-containing protein</fullName>
    </recommendedName>
</protein>
<dbReference type="GO" id="GO:0004553">
    <property type="term" value="F:hydrolase activity, hydrolyzing O-glycosyl compounds"/>
    <property type="evidence" value="ECO:0007669"/>
    <property type="project" value="UniProtKB-ARBA"/>
</dbReference>
<accession>A0AAP3AK24</accession>
<organism evidence="2 3">
    <name type="scientific">Riemerella anatipestifer</name>
    <name type="common">Moraxella anatipestifer</name>
    <dbReference type="NCBI Taxonomy" id="34085"/>
    <lineage>
        <taxon>Bacteria</taxon>
        <taxon>Pseudomonadati</taxon>
        <taxon>Bacteroidota</taxon>
        <taxon>Flavobacteriia</taxon>
        <taxon>Flavobacteriales</taxon>
        <taxon>Weeksellaceae</taxon>
        <taxon>Riemerella</taxon>
    </lineage>
</organism>
<evidence type="ECO:0008006" key="4">
    <source>
        <dbReference type="Google" id="ProtNLM"/>
    </source>
</evidence>
<dbReference type="SUPFAM" id="SSF110296">
    <property type="entry name" value="Oligoxyloglucan reducing end-specific cellobiohydrolase"/>
    <property type="match status" value="1"/>
</dbReference>
<feature type="chain" id="PRO_5042901941" description="PKD domain-containing protein" evidence="1">
    <location>
        <begin position="21"/>
        <end position="1410"/>
    </location>
</feature>
<dbReference type="SUPFAM" id="SSF49899">
    <property type="entry name" value="Concanavalin A-like lectins/glucanases"/>
    <property type="match status" value="1"/>
</dbReference>